<name>A0A7J9HVX5_9ROSI</name>
<feature type="non-terminal residue" evidence="1">
    <location>
        <position position="20"/>
    </location>
</feature>
<accession>A0A7J9HVX5</accession>
<dbReference type="EMBL" id="JABFAD010000011">
    <property type="protein sequence ID" value="MBA0813788.1"/>
    <property type="molecule type" value="Genomic_DNA"/>
</dbReference>
<dbReference type="AlphaFoldDB" id="A0A7J9HVX5"/>
<comment type="caution">
    <text evidence="1">The sequence shown here is derived from an EMBL/GenBank/DDBJ whole genome shotgun (WGS) entry which is preliminary data.</text>
</comment>
<proteinExistence type="predicted"/>
<evidence type="ECO:0000313" key="1">
    <source>
        <dbReference type="EMBL" id="MBA0813788.1"/>
    </source>
</evidence>
<dbReference type="Proteomes" id="UP000593560">
    <property type="component" value="Unassembled WGS sequence"/>
</dbReference>
<keyword evidence="2" id="KW-1185">Reference proteome</keyword>
<gene>
    <name evidence="1" type="ORF">Gohar_027610</name>
</gene>
<evidence type="ECO:0000313" key="2">
    <source>
        <dbReference type="Proteomes" id="UP000593560"/>
    </source>
</evidence>
<organism evidence="1 2">
    <name type="scientific">Gossypium harknessii</name>
    <dbReference type="NCBI Taxonomy" id="34285"/>
    <lineage>
        <taxon>Eukaryota</taxon>
        <taxon>Viridiplantae</taxon>
        <taxon>Streptophyta</taxon>
        <taxon>Embryophyta</taxon>
        <taxon>Tracheophyta</taxon>
        <taxon>Spermatophyta</taxon>
        <taxon>Magnoliopsida</taxon>
        <taxon>eudicotyledons</taxon>
        <taxon>Gunneridae</taxon>
        <taxon>Pentapetalae</taxon>
        <taxon>rosids</taxon>
        <taxon>malvids</taxon>
        <taxon>Malvales</taxon>
        <taxon>Malvaceae</taxon>
        <taxon>Malvoideae</taxon>
        <taxon>Gossypium</taxon>
    </lineage>
</organism>
<reference evidence="1 2" key="1">
    <citation type="journal article" date="2019" name="Genome Biol. Evol.">
        <title>Insights into the evolution of the New World diploid cottons (Gossypium, subgenus Houzingenia) based on genome sequencing.</title>
        <authorList>
            <person name="Grover C.E."/>
            <person name="Arick M.A. 2nd"/>
            <person name="Thrash A."/>
            <person name="Conover J.L."/>
            <person name="Sanders W.S."/>
            <person name="Peterson D.G."/>
            <person name="Frelichowski J.E."/>
            <person name="Scheffler J.A."/>
            <person name="Scheffler B.E."/>
            <person name="Wendel J.F."/>
        </authorList>
    </citation>
    <scope>NUCLEOTIDE SEQUENCE [LARGE SCALE GENOMIC DNA]</scope>
    <source>
        <strain evidence="1">0</strain>
        <tissue evidence="1">Leaf</tissue>
    </source>
</reference>
<sequence length="20" mass="2189">MDCTGSRCSKGTSIILQKFL</sequence>
<protein>
    <submittedName>
        <fullName evidence="1">Uncharacterized protein</fullName>
    </submittedName>
</protein>